<dbReference type="RefSeq" id="WP_156103887.1">
    <property type="nucleotide sequence ID" value="NZ_CCCS020000035.1"/>
</dbReference>
<dbReference type="AlphaFoldDB" id="A0A060UV41"/>
<protein>
    <recommendedName>
        <fullName evidence="4">CRISPR-associated protein</fullName>
    </recommendedName>
</protein>
<reference evidence="1" key="1">
    <citation type="submission" date="2014-03" db="EMBL/GenBank/DDBJ databases">
        <authorList>
            <person name="Genoscope - CEA"/>
        </authorList>
    </citation>
    <scope>NUCLEOTIDE SEQUENCE [LARGE SCALE GENOMIC DNA]</scope>
    <source>
        <strain evidence="1">CF27</strain>
    </source>
</reference>
<dbReference type="EMBL" id="CCCS020000035">
    <property type="protein sequence ID" value="CDQ10638.1"/>
    <property type="molecule type" value="Genomic_DNA"/>
</dbReference>
<sequence length="228" mass="25348">MTLNIGTPYIPPKVAPTLDGLLWGAARLEFPECEDATEHIPLQRTEGVFHGSHMMCDPLFPERTVTFFQSINNEREEDAIHESWLDTRLYKGADVDVSKLRNGDSGRGTFSVKMDSYTPFGRGRFWKAGFFGCGDMSRVESLLRILPGIGRKAARGYGAIADVDVDPVERDCSLMREGKPMRPIPEKLWSSLGGTPLPLRMARAEMRAGHPDDHEVLCVTPGGGRLSW</sequence>
<name>A0A060UV41_9PROT</name>
<dbReference type="Proteomes" id="UP000193925">
    <property type="component" value="Chromosome AFERRI"/>
</dbReference>
<dbReference type="EMBL" id="LT841305">
    <property type="protein sequence ID" value="SMH64667.1"/>
    <property type="molecule type" value="Genomic_DNA"/>
</dbReference>
<evidence type="ECO:0008006" key="4">
    <source>
        <dbReference type="Google" id="ProtNLM"/>
    </source>
</evidence>
<organism evidence="1">
    <name type="scientific">Acidithiobacillus ferrivorans</name>
    <dbReference type="NCBI Taxonomy" id="160808"/>
    <lineage>
        <taxon>Bacteria</taxon>
        <taxon>Pseudomonadati</taxon>
        <taxon>Pseudomonadota</taxon>
        <taxon>Acidithiobacillia</taxon>
        <taxon>Acidithiobacillales</taxon>
        <taxon>Acidithiobacillaceae</taxon>
        <taxon>Acidithiobacillus</taxon>
    </lineage>
</organism>
<evidence type="ECO:0000313" key="1">
    <source>
        <dbReference type="EMBL" id="CDQ10638.1"/>
    </source>
</evidence>
<evidence type="ECO:0000313" key="2">
    <source>
        <dbReference type="EMBL" id="SMH64667.1"/>
    </source>
</evidence>
<proteinExistence type="predicted"/>
<keyword evidence="3" id="KW-1185">Reference proteome</keyword>
<reference evidence="1" key="2">
    <citation type="submission" date="2014-07" db="EMBL/GenBank/DDBJ databases">
        <title>Initial genome analysis of the psychrotolerant acidophile Acidithiobacillus ferrivorans CF27: insights into iron and sulfur oxidation pathways and into biofilm formation.</title>
        <authorList>
            <person name="Talla E."/>
            <person name="Hedrich S."/>
            <person name="Mangenot S."/>
            <person name="Ji B."/>
            <person name="Johnson D.B."/>
            <person name="Barbe V."/>
            <person name="Bonnefoy V."/>
        </authorList>
    </citation>
    <scope>NUCLEOTIDE SEQUENCE [LARGE SCALE GENOMIC DNA]</scope>
    <source>
        <strain evidence="1">CF27</strain>
    </source>
</reference>
<accession>A0A060UV41</accession>
<gene>
    <name evidence="2" type="ORF">AFERRI_10701</name>
    <name evidence="1" type="ORF">AFERRI_400419</name>
</gene>
<reference evidence="2 3" key="3">
    <citation type="submission" date="2017-03" db="EMBL/GenBank/DDBJ databases">
        <authorList>
            <person name="Regsiter A."/>
            <person name="William W."/>
        </authorList>
    </citation>
    <scope>NUCLEOTIDE SEQUENCE [LARGE SCALE GENOMIC DNA]</scope>
    <source>
        <strain evidence="2">PRJEB5721</strain>
    </source>
</reference>
<evidence type="ECO:0000313" key="3">
    <source>
        <dbReference type="Proteomes" id="UP000193925"/>
    </source>
</evidence>